<evidence type="ECO:0000256" key="1">
    <source>
        <dbReference type="ARBA" id="ARBA00007487"/>
    </source>
</evidence>
<dbReference type="Gene3D" id="1.20.1200.10">
    <property type="entry name" value="Cobalamin adenosyltransferase-like"/>
    <property type="match status" value="1"/>
</dbReference>
<keyword evidence="5 6" id="KW-0067">ATP-binding</keyword>
<dbReference type="EC" id="2.5.1.17" evidence="6"/>
<feature type="domain" description="Cobalamin adenosyltransferase-like" evidence="7">
    <location>
        <begin position="3"/>
        <end position="173"/>
    </location>
</feature>
<keyword evidence="4 6" id="KW-0547">Nucleotide-binding</keyword>
<comment type="subunit">
    <text evidence="2">Homotrimer.</text>
</comment>
<evidence type="ECO:0000256" key="5">
    <source>
        <dbReference type="ARBA" id="ARBA00022840"/>
    </source>
</evidence>
<evidence type="ECO:0000256" key="6">
    <source>
        <dbReference type="RuleBase" id="RU366026"/>
    </source>
</evidence>
<gene>
    <name evidence="8" type="ORF">A2165_04610</name>
</gene>
<comment type="similarity">
    <text evidence="1 6">Belongs to the Cob(I)alamin adenosyltransferase family.</text>
</comment>
<comment type="catalytic activity">
    <reaction evidence="6">
        <text>2 cob(II)alamin + reduced [electron-transfer flavoprotein] + 2 ATP = 2 adenosylcob(III)alamin + 2 triphosphate + oxidized [electron-transfer flavoprotein] + 3 H(+)</text>
        <dbReference type="Rhea" id="RHEA:28671"/>
        <dbReference type="Rhea" id="RHEA-COMP:10685"/>
        <dbReference type="Rhea" id="RHEA-COMP:10686"/>
        <dbReference type="ChEBI" id="CHEBI:15378"/>
        <dbReference type="ChEBI" id="CHEBI:16304"/>
        <dbReference type="ChEBI" id="CHEBI:18036"/>
        <dbReference type="ChEBI" id="CHEBI:18408"/>
        <dbReference type="ChEBI" id="CHEBI:30616"/>
        <dbReference type="ChEBI" id="CHEBI:57692"/>
        <dbReference type="ChEBI" id="CHEBI:58307"/>
        <dbReference type="EC" id="2.5.1.17"/>
    </reaction>
</comment>
<dbReference type="UniPathway" id="UPA00148">
    <property type="reaction ID" value="UER00233"/>
</dbReference>
<dbReference type="SUPFAM" id="SSF89028">
    <property type="entry name" value="Cobalamin adenosyltransferase-like"/>
    <property type="match status" value="1"/>
</dbReference>
<sequence>MKIYTKAGDTGTTSLFGGTRVEKNSARIKAYGEVDELNSLIGVILADFEGIGYLLGIKPLRGGLLRIQSELFVLGADLATPLDAKVKVTRIRKSLITKLEKEIDNWSTSLPQLKNFILPGGSKIGSKLHLTRSVARRAERAVVDLSKQEKINKNALIYLNRLSDWFFVLARYVNKLKKVPEKVWSGRSR</sequence>
<dbReference type="EMBL" id="MFAU01000010">
    <property type="protein sequence ID" value="OGD84818.1"/>
    <property type="molecule type" value="Genomic_DNA"/>
</dbReference>
<reference evidence="8 9" key="1">
    <citation type="journal article" date="2016" name="Nat. Commun.">
        <title>Thousands of microbial genomes shed light on interconnected biogeochemical processes in an aquifer system.</title>
        <authorList>
            <person name="Anantharaman K."/>
            <person name="Brown C.T."/>
            <person name="Hug L.A."/>
            <person name="Sharon I."/>
            <person name="Castelle C.J."/>
            <person name="Probst A.J."/>
            <person name="Thomas B.C."/>
            <person name="Singh A."/>
            <person name="Wilkins M.J."/>
            <person name="Karaoz U."/>
            <person name="Brodie E.L."/>
            <person name="Williams K.H."/>
            <person name="Hubbard S.S."/>
            <person name="Banfield J.F."/>
        </authorList>
    </citation>
    <scope>NUCLEOTIDE SEQUENCE [LARGE SCALE GENOMIC DNA]</scope>
</reference>
<dbReference type="Pfam" id="PF01923">
    <property type="entry name" value="Cob_adeno_trans"/>
    <property type="match status" value="1"/>
</dbReference>
<dbReference type="NCBIfam" id="TIGR00636">
    <property type="entry name" value="PduO_Nterm"/>
    <property type="match status" value="1"/>
</dbReference>
<keyword evidence="3 6" id="KW-0808">Transferase</keyword>
<evidence type="ECO:0000256" key="3">
    <source>
        <dbReference type="ARBA" id="ARBA00022679"/>
    </source>
</evidence>
<organism evidence="8 9">
    <name type="scientific">Candidatus Curtissbacteria bacterium RBG_13_40_7</name>
    <dbReference type="NCBI Taxonomy" id="1797706"/>
    <lineage>
        <taxon>Bacteria</taxon>
        <taxon>Candidatus Curtissiibacteriota</taxon>
    </lineage>
</organism>
<comment type="catalytic activity">
    <reaction evidence="6">
        <text>2 cob(II)yrinate a,c diamide + reduced [electron-transfer flavoprotein] + 2 ATP = 2 adenosylcob(III)yrinate a,c-diamide + 2 triphosphate + oxidized [electron-transfer flavoprotein] + 3 H(+)</text>
        <dbReference type="Rhea" id="RHEA:11528"/>
        <dbReference type="Rhea" id="RHEA-COMP:10685"/>
        <dbReference type="Rhea" id="RHEA-COMP:10686"/>
        <dbReference type="ChEBI" id="CHEBI:15378"/>
        <dbReference type="ChEBI" id="CHEBI:18036"/>
        <dbReference type="ChEBI" id="CHEBI:30616"/>
        <dbReference type="ChEBI" id="CHEBI:57692"/>
        <dbReference type="ChEBI" id="CHEBI:58307"/>
        <dbReference type="ChEBI" id="CHEBI:58503"/>
        <dbReference type="ChEBI" id="CHEBI:58537"/>
        <dbReference type="EC" id="2.5.1.17"/>
    </reaction>
</comment>
<evidence type="ECO:0000256" key="4">
    <source>
        <dbReference type="ARBA" id="ARBA00022741"/>
    </source>
</evidence>
<dbReference type="Proteomes" id="UP000179252">
    <property type="component" value="Unassembled WGS sequence"/>
</dbReference>
<dbReference type="PANTHER" id="PTHR12213:SF0">
    <property type="entry name" value="CORRINOID ADENOSYLTRANSFERASE MMAB"/>
    <property type="match status" value="1"/>
</dbReference>
<dbReference type="PANTHER" id="PTHR12213">
    <property type="entry name" value="CORRINOID ADENOSYLTRANSFERASE"/>
    <property type="match status" value="1"/>
</dbReference>
<evidence type="ECO:0000313" key="9">
    <source>
        <dbReference type="Proteomes" id="UP000179252"/>
    </source>
</evidence>
<dbReference type="GO" id="GO:0008817">
    <property type="term" value="F:corrinoid adenosyltransferase activity"/>
    <property type="evidence" value="ECO:0007669"/>
    <property type="project" value="UniProtKB-UniRule"/>
</dbReference>
<keyword evidence="6" id="KW-0169">Cobalamin biosynthesis</keyword>
<comment type="pathway">
    <text evidence="6">Cofactor biosynthesis; adenosylcobalamin biosynthesis; adenosylcobalamin from cob(II)yrinate a,c-diamide: step 2/7.</text>
</comment>
<dbReference type="GO" id="GO:0009236">
    <property type="term" value="P:cobalamin biosynthetic process"/>
    <property type="evidence" value="ECO:0007669"/>
    <property type="project" value="UniProtKB-UniRule"/>
</dbReference>
<dbReference type="FunFam" id="1.20.1200.10:FF:000001">
    <property type="entry name" value="Cob(I)yrinic acid a,c-diamide adenosyltransferase"/>
    <property type="match status" value="1"/>
</dbReference>
<dbReference type="InterPro" id="IPR029499">
    <property type="entry name" value="PduO-typ"/>
</dbReference>
<dbReference type="InterPro" id="IPR036451">
    <property type="entry name" value="CblAdoTrfase-like_sf"/>
</dbReference>
<dbReference type="InterPro" id="IPR016030">
    <property type="entry name" value="CblAdoTrfase-like"/>
</dbReference>
<comment type="caution">
    <text evidence="8">The sequence shown here is derived from an EMBL/GenBank/DDBJ whole genome shotgun (WGS) entry which is preliminary data.</text>
</comment>
<proteinExistence type="inferred from homology"/>
<evidence type="ECO:0000256" key="2">
    <source>
        <dbReference type="ARBA" id="ARBA00011233"/>
    </source>
</evidence>
<accession>A0A1F5FYX5</accession>
<evidence type="ECO:0000259" key="7">
    <source>
        <dbReference type="Pfam" id="PF01923"/>
    </source>
</evidence>
<dbReference type="GO" id="GO:0005524">
    <property type="term" value="F:ATP binding"/>
    <property type="evidence" value="ECO:0007669"/>
    <property type="project" value="UniProtKB-UniRule"/>
</dbReference>
<protein>
    <recommendedName>
        <fullName evidence="6">Corrinoid adenosyltransferase</fullName>
        <ecNumber evidence="6">2.5.1.17</ecNumber>
    </recommendedName>
    <alternativeName>
        <fullName evidence="6">Cob(II)alamin adenosyltransferase</fullName>
    </alternativeName>
    <alternativeName>
        <fullName evidence="6">Cob(II)yrinic acid a,c-diamide adenosyltransferase</fullName>
    </alternativeName>
    <alternativeName>
        <fullName evidence="6">Cobinamide/cobalamin adenosyltransferase</fullName>
    </alternativeName>
</protein>
<dbReference type="AlphaFoldDB" id="A0A1F5FYX5"/>
<name>A0A1F5FYX5_9BACT</name>
<evidence type="ECO:0000313" key="8">
    <source>
        <dbReference type="EMBL" id="OGD84818.1"/>
    </source>
</evidence>